<feature type="domain" description="Major facilitator superfamily (MFS) profile" evidence="9">
    <location>
        <begin position="18"/>
        <end position="468"/>
    </location>
</feature>
<dbReference type="RefSeq" id="WP_323449052.1">
    <property type="nucleotide sequence ID" value="NZ_BSBI01000009.1"/>
</dbReference>
<accession>A0ABQ5P368</accession>
<protein>
    <submittedName>
        <fullName evidence="10">MFS transporter</fullName>
    </submittedName>
</protein>
<feature type="transmembrane region" description="Helical" evidence="8">
    <location>
        <begin position="138"/>
        <end position="163"/>
    </location>
</feature>
<dbReference type="Pfam" id="PF07690">
    <property type="entry name" value="MFS_1"/>
    <property type="match status" value="1"/>
</dbReference>
<keyword evidence="2" id="KW-0813">Transport</keyword>
<dbReference type="SUPFAM" id="SSF103473">
    <property type="entry name" value="MFS general substrate transporter"/>
    <property type="match status" value="1"/>
</dbReference>
<evidence type="ECO:0000256" key="3">
    <source>
        <dbReference type="ARBA" id="ARBA00022692"/>
    </source>
</evidence>
<keyword evidence="3 8" id="KW-0812">Transmembrane</keyword>
<evidence type="ECO:0000256" key="1">
    <source>
        <dbReference type="ARBA" id="ARBA00004651"/>
    </source>
</evidence>
<evidence type="ECO:0000256" key="2">
    <source>
        <dbReference type="ARBA" id="ARBA00022448"/>
    </source>
</evidence>
<feature type="transmembrane region" description="Helical" evidence="8">
    <location>
        <begin position="20"/>
        <end position="41"/>
    </location>
</feature>
<feature type="compositionally biased region" description="Low complexity" evidence="7">
    <location>
        <begin position="486"/>
        <end position="499"/>
    </location>
</feature>
<dbReference type="CDD" id="cd17504">
    <property type="entry name" value="MFS_MMR_MDR_like"/>
    <property type="match status" value="1"/>
</dbReference>
<keyword evidence="5 8" id="KW-0472">Membrane</keyword>
<keyword evidence="6" id="KW-0046">Antibiotic resistance</keyword>
<organism evidence="10 11">
    <name type="scientific">Streptomyces yaizuensis</name>
    <dbReference type="NCBI Taxonomy" id="2989713"/>
    <lineage>
        <taxon>Bacteria</taxon>
        <taxon>Bacillati</taxon>
        <taxon>Actinomycetota</taxon>
        <taxon>Actinomycetes</taxon>
        <taxon>Kitasatosporales</taxon>
        <taxon>Streptomycetaceae</taxon>
        <taxon>Streptomyces</taxon>
    </lineage>
</organism>
<evidence type="ECO:0000256" key="6">
    <source>
        <dbReference type="ARBA" id="ARBA00023251"/>
    </source>
</evidence>
<evidence type="ECO:0000259" key="9">
    <source>
        <dbReference type="PROSITE" id="PS50850"/>
    </source>
</evidence>
<sequence>MPQRTAEHRTGEAGGRGVVAVLAGAAISVAVMQTLVVPVIADLPVLLDTSAATAGWVVTSTLLAAAVATPVMGRLGDLHGKRRMLVVSLAVMVTGSLISAGTDDPVVMIVGRTLQGFGMGVIPLGIGIMRDVLPGRRLASGLAVMSSSIGVGGGLALPAAALVAQHTDWHALFLGSALLGTVSAAAVLAVVPGGPGLARGGFDLPGAVGLTAGMVALLLPVTKGDAWGWTAPVTLALFGAAALLLTVWGWWELRCPSPLVDLRTSARREVLLTNLASLLLGMAFYTISLVLPALLQLPTGTGYGLGQSMVTAGLALAPLGLTMLLVSPLYARLSERYGPRAALLTGMAVLVAGHGAGIVMMAAVWQTVVIAVVLGVGIGLAYSALPALINAAVDPSRTGAANGLNALMRSVGTAVSSAVVGMVLARTARTWDGVAVPGPEGFRISFALATGAVAVGMVLAFLLPARRGARAVTAPGTGPEPGGPAAGSARGAAPAPHSG</sequence>
<evidence type="ECO:0000256" key="7">
    <source>
        <dbReference type="SAM" id="MobiDB-lite"/>
    </source>
</evidence>
<evidence type="ECO:0000256" key="5">
    <source>
        <dbReference type="ARBA" id="ARBA00023136"/>
    </source>
</evidence>
<proteinExistence type="predicted"/>
<feature type="transmembrane region" description="Helical" evidence="8">
    <location>
        <begin position="169"/>
        <end position="190"/>
    </location>
</feature>
<evidence type="ECO:0000313" key="11">
    <source>
        <dbReference type="Proteomes" id="UP001291653"/>
    </source>
</evidence>
<feature type="transmembrane region" description="Helical" evidence="8">
    <location>
        <begin position="227"/>
        <end position="251"/>
    </location>
</feature>
<feature type="region of interest" description="Disordered" evidence="7">
    <location>
        <begin position="472"/>
        <end position="499"/>
    </location>
</feature>
<feature type="transmembrane region" description="Helical" evidence="8">
    <location>
        <begin position="444"/>
        <end position="463"/>
    </location>
</feature>
<feature type="transmembrane region" description="Helical" evidence="8">
    <location>
        <begin position="106"/>
        <end position="126"/>
    </location>
</feature>
<dbReference type="Gene3D" id="1.20.1250.20">
    <property type="entry name" value="MFS general substrate transporter like domains"/>
    <property type="match status" value="2"/>
</dbReference>
<evidence type="ECO:0000256" key="4">
    <source>
        <dbReference type="ARBA" id="ARBA00022989"/>
    </source>
</evidence>
<feature type="transmembrane region" description="Helical" evidence="8">
    <location>
        <begin position="309"/>
        <end position="330"/>
    </location>
</feature>
<dbReference type="PROSITE" id="PS50850">
    <property type="entry name" value="MFS"/>
    <property type="match status" value="1"/>
</dbReference>
<gene>
    <name evidence="10" type="ORF">SYYSPA8_22145</name>
</gene>
<dbReference type="InterPro" id="IPR011701">
    <property type="entry name" value="MFS"/>
</dbReference>
<evidence type="ECO:0000256" key="8">
    <source>
        <dbReference type="SAM" id="Phobius"/>
    </source>
</evidence>
<reference evidence="10 11" key="1">
    <citation type="submission" date="2022-10" db="EMBL/GenBank/DDBJ databases">
        <title>Draft genome sequence of Streptomyces sp. YSPA8.</title>
        <authorList>
            <person name="Moriuchi R."/>
            <person name="Dohra H."/>
            <person name="Yamamura H."/>
            <person name="Kodani S."/>
        </authorList>
    </citation>
    <scope>NUCLEOTIDE SEQUENCE [LARGE SCALE GENOMIC DNA]</scope>
    <source>
        <strain evidence="10 11">YSPA8</strain>
    </source>
</reference>
<evidence type="ECO:0000313" key="10">
    <source>
        <dbReference type="EMBL" id="GLF97048.1"/>
    </source>
</evidence>
<dbReference type="PANTHER" id="PTHR42718:SF9">
    <property type="entry name" value="MAJOR FACILITATOR SUPERFAMILY MULTIDRUG TRANSPORTER MFSC"/>
    <property type="match status" value="1"/>
</dbReference>
<feature type="transmembrane region" description="Helical" evidence="8">
    <location>
        <begin position="53"/>
        <end position="72"/>
    </location>
</feature>
<dbReference type="InterPro" id="IPR020846">
    <property type="entry name" value="MFS_dom"/>
</dbReference>
<name>A0ABQ5P368_9ACTN</name>
<comment type="subcellular location">
    <subcellularLocation>
        <location evidence="1">Cell membrane</location>
        <topology evidence="1">Multi-pass membrane protein</topology>
    </subcellularLocation>
</comment>
<comment type="caution">
    <text evidence="10">The sequence shown here is derived from an EMBL/GenBank/DDBJ whole genome shotgun (WGS) entry which is preliminary data.</text>
</comment>
<dbReference type="InterPro" id="IPR036259">
    <property type="entry name" value="MFS_trans_sf"/>
</dbReference>
<feature type="transmembrane region" description="Helical" evidence="8">
    <location>
        <begin position="342"/>
        <end position="363"/>
    </location>
</feature>
<feature type="transmembrane region" description="Helical" evidence="8">
    <location>
        <begin position="271"/>
        <end position="297"/>
    </location>
</feature>
<keyword evidence="11" id="KW-1185">Reference proteome</keyword>
<keyword evidence="4 8" id="KW-1133">Transmembrane helix</keyword>
<feature type="transmembrane region" description="Helical" evidence="8">
    <location>
        <begin position="84"/>
        <end position="100"/>
    </location>
</feature>
<dbReference type="Proteomes" id="UP001291653">
    <property type="component" value="Unassembled WGS sequence"/>
</dbReference>
<dbReference type="EMBL" id="BSBI01000009">
    <property type="protein sequence ID" value="GLF97048.1"/>
    <property type="molecule type" value="Genomic_DNA"/>
</dbReference>
<feature type="transmembrane region" description="Helical" evidence="8">
    <location>
        <begin position="369"/>
        <end position="392"/>
    </location>
</feature>
<dbReference type="PANTHER" id="PTHR42718">
    <property type="entry name" value="MAJOR FACILITATOR SUPERFAMILY MULTIDRUG TRANSPORTER MFSC"/>
    <property type="match status" value="1"/>
</dbReference>
<feature type="transmembrane region" description="Helical" evidence="8">
    <location>
        <begin position="404"/>
        <end position="424"/>
    </location>
</feature>
<feature type="transmembrane region" description="Helical" evidence="8">
    <location>
        <begin position="202"/>
        <end position="221"/>
    </location>
</feature>